<accession>A0A5J5BYW0</accession>
<dbReference type="SUPFAM" id="SSF53098">
    <property type="entry name" value="Ribonuclease H-like"/>
    <property type="match status" value="1"/>
</dbReference>
<dbReference type="Proteomes" id="UP000325577">
    <property type="component" value="Linkage Group LG1"/>
</dbReference>
<name>A0A5J5BYW0_9ASTE</name>
<gene>
    <name evidence="2" type="ORF">F0562_002800</name>
</gene>
<evidence type="ECO:0000313" key="3">
    <source>
        <dbReference type="Proteomes" id="UP000325577"/>
    </source>
</evidence>
<keyword evidence="1" id="KW-0812">Transmembrane</keyword>
<keyword evidence="3" id="KW-1185">Reference proteome</keyword>
<dbReference type="InterPro" id="IPR012337">
    <property type="entry name" value="RNaseH-like_sf"/>
</dbReference>
<sequence length="107" mass="11493">MNFDGALFPDLGAVGFGVVVRDYGGNFIDFTLMKLATAALNAISFALGIGLNAITLKRDSLRTINGISSSSEDSLHLAYVNSVAHSLARYGQNVDDLVEWLQEALTR</sequence>
<dbReference type="OrthoDB" id="1686575at2759"/>
<proteinExistence type="predicted"/>
<keyword evidence="1" id="KW-1133">Transmembrane helix</keyword>
<dbReference type="AlphaFoldDB" id="A0A5J5BYW0"/>
<dbReference type="EMBL" id="CM018032">
    <property type="protein sequence ID" value="KAA8546461.1"/>
    <property type="molecule type" value="Genomic_DNA"/>
</dbReference>
<evidence type="ECO:0000313" key="2">
    <source>
        <dbReference type="EMBL" id="KAA8546461.1"/>
    </source>
</evidence>
<keyword evidence="1" id="KW-0472">Membrane</keyword>
<feature type="transmembrane region" description="Helical" evidence="1">
    <location>
        <begin position="35"/>
        <end position="54"/>
    </location>
</feature>
<reference evidence="2 3" key="1">
    <citation type="submission" date="2019-09" db="EMBL/GenBank/DDBJ databases">
        <title>A chromosome-level genome assembly of the Chinese tupelo Nyssa sinensis.</title>
        <authorList>
            <person name="Yang X."/>
            <person name="Kang M."/>
            <person name="Yang Y."/>
            <person name="Xiong H."/>
            <person name="Wang M."/>
            <person name="Zhang Z."/>
            <person name="Wang Z."/>
            <person name="Wu H."/>
            <person name="Ma T."/>
            <person name="Liu J."/>
            <person name="Xi Z."/>
        </authorList>
    </citation>
    <scope>NUCLEOTIDE SEQUENCE [LARGE SCALE GENOMIC DNA]</scope>
    <source>
        <strain evidence="2">J267</strain>
        <tissue evidence="2">Leaf</tissue>
    </source>
</reference>
<protein>
    <recommendedName>
        <fullName evidence="4">RNase H type-1 domain-containing protein</fullName>
    </recommendedName>
</protein>
<evidence type="ECO:0008006" key="4">
    <source>
        <dbReference type="Google" id="ProtNLM"/>
    </source>
</evidence>
<organism evidence="2 3">
    <name type="scientific">Nyssa sinensis</name>
    <dbReference type="NCBI Taxonomy" id="561372"/>
    <lineage>
        <taxon>Eukaryota</taxon>
        <taxon>Viridiplantae</taxon>
        <taxon>Streptophyta</taxon>
        <taxon>Embryophyta</taxon>
        <taxon>Tracheophyta</taxon>
        <taxon>Spermatophyta</taxon>
        <taxon>Magnoliopsida</taxon>
        <taxon>eudicotyledons</taxon>
        <taxon>Gunneridae</taxon>
        <taxon>Pentapetalae</taxon>
        <taxon>asterids</taxon>
        <taxon>Cornales</taxon>
        <taxon>Nyssaceae</taxon>
        <taxon>Nyssa</taxon>
    </lineage>
</organism>
<evidence type="ECO:0000256" key="1">
    <source>
        <dbReference type="SAM" id="Phobius"/>
    </source>
</evidence>